<feature type="region of interest" description="Disordered" evidence="9">
    <location>
        <begin position="44"/>
        <end position="64"/>
    </location>
</feature>
<dbReference type="InterPro" id="IPR049730">
    <property type="entry name" value="SNF2/RAD54-like_C"/>
</dbReference>
<dbReference type="Proteomes" id="UP000232875">
    <property type="component" value="Unassembled WGS sequence"/>
</dbReference>
<name>A0A2N1JCB3_9BASI</name>
<dbReference type="InterPro" id="IPR044078">
    <property type="entry name" value="Mot1_ATP-bd"/>
</dbReference>
<reference evidence="12 13" key="1">
    <citation type="submission" date="2017-10" db="EMBL/GenBank/DDBJ databases">
        <title>A novel species of cold-tolerant Malassezia isolated from bats.</title>
        <authorList>
            <person name="Lorch J.M."/>
            <person name="Palmer J.M."/>
            <person name="Vanderwolf K.J."/>
            <person name="Schmidt K.Z."/>
            <person name="Verant M.L."/>
            <person name="Weller T.J."/>
            <person name="Blehert D.S."/>
        </authorList>
    </citation>
    <scope>NUCLEOTIDE SEQUENCE [LARGE SCALE GENOMIC DNA]</scope>
    <source>
        <strain evidence="12 13">NWHC:44797-103</strain>
    </source>
</reference>
<dbReference type="InterPro" id="IPR014001">
    <property type="entry name" value="Helicase_ATP-bd"/>
</dbReference>
<keyword evidence="2" id="KW-0677">Repeat</keyword>
<evidence type="ECO:0000256" key="4">
    <source>
        <dbReference type="ARBA" id="ARBA00022801"/>
    </source>
</evidence>
<keyword evidence="7" id="KW-0238">DNA-binding</keyword>
<dbReference type="PROSITE" id="PS51192">
    <property type="entry name" value="HELICASE_ATP_BIND_1"/>
    <property type="match status" value="1"/>
</dbReference>
<dbReference type="InterPro" id="IPR044972">
    <property type="entry name" value="Mot1"/>
</dbReference>
<dbReference type="STRING" id="2020962.A0A2N1JCB3"/>
<dbReference type="InterPro" id="IPR027417">
    <property type="entry name" value="P-loop_NTPase"/>
</dbReference>
<dbReference type="InterPro" id="IPR016024">
    <property type="entry name" value="ARM-type_fold"/>
</dbReference>
<gene>
    <name evidence="12" type="primary">MOT1</name>
    <name evidence="12" type="ORF">MVES_002209</name>
</gene>
<dbReference type="PROSITE" id="PS51194">
    <property type="entry name" value="HELICASE_CTER"/>
    <property type="match status" value="1"/>
</dbReference>
<evidence type="ECO:0000256" key="9">
    <source>
        <dbReference type="SAM" id="MobiDB-lite"/>
    </source>
</evidence>
<dbReference type="CDD" id="cd17999">
    <property type="entry name" value="DEXHc_Mot1"/>
    <property type="match status" value="1"/>
</dbReference>
<evidence type="ECO:0000313" key="12">
    <source>
        <dbReference type="EMBL" id="PKI84186.1"/>
    </source>
</evidence>
<feature type="domain" description="Helicase ATP-binding" evidence="10">
    <location>
        <begin position="1245"/>
        <end position="1418"/>
    </location>
</feature>
<dbReference type="InterPro" id="IPR011989">
    <property type="entry name" value="ARM-like"/>
</dbReference>
<dbReference type="Pfam" id="PF12054">
    <property type="entry name" value="DUF3535"/>
    <property type="match status" value="1"/>
</dbReference>
<keyword evidence="4" id="KW-0378">Hydrolase</keyword>
<dbReference type="InterPro" id="IPR038718">
    <property type="entry name" value="SNF2-like_sf"/>
</dbReference>
<dbReference type="InterPro" id="IPR000330">
    <property type="entry name" value="SNF2_N"/>
</dbReference>
<comment type="subcellular location">
    <subcellularLocation>
        <location evidence="1">Nucleus</location>
    </subcellularLocation>
</comment>
<dbReference type="SMART" id="SM00490">
    <property type="entry name" value="HELICc"/>
    <property type="match status" value="1"/>
</dbReference>
<keyword evidence="5" id="KW-0347">Helicase</keyword>
<dbReference type="Gene3D" id="1.25.10.10">
    <property type="entry name" value="Leucine-rich Repeat Variant"/>
    <property type="match status" value="2"/>
</dbReference>
<dbReference type="OrthoDB" id="10252227at2759"/>
<evidence type="ECO:0000256" key="8">
    <source>
        <dbReference type="ARBA" id="ARBA00023242"/>
    </source>
</evidence>
<keyword evidence="13" id="KW-1185">Reference proteome</keyword>
<feature type="compositionally biased region" description="Basic and acidic residues" evidence="9">
    <location>
        <begin position="224"/>
        <end position="236"/>
    </location>
</feature>
<dbReference type="FunFam" id="3.40.50.300:FF:001793">
    <property type="entry name" value="TATA-binding protein-associated factor"/>
    <property type="match status" value="1"/>
</dbReference>
<dbReference type="Gene3D" id="3.40.50.10810">
    <property type="entry name" value="Tandem AAA-ATPase domain"/>
    <property type="match status" value="1"/>
</dbReference>
<dbReference type="FunFam" id="3.40.50.10810:FF:000042">
    <property type="entry name" value="SNF2 family helicase-like protein"/>
    <property type="match status" value="1"/>
</dbReference>
<keyword evidence="8" id="KW-0539">Nucleus</keyword>
<dbReference type="Gene3D" id="3.40.50.300">
    <property type="entry name" value="P-loop containing nucleotide triphosphate hydrolases"/>
    <property type="match status" value="1"/>
</dbReference>
<keyword evidence="6" id="KW-0067">ATP-binding</keyword>
<organism evidence="12 13">
    <name type="scientific">Malassezia vespertilionis</name>
    <dbReference type="NCBI Taxonomy" id="2020962"/>
    <lineage>
        <taxon>Eukaryota</taxon>
        <taxon>Fungi</taxon>
        <taxon>Dikarya</taxon>
        <taxon>Basidiomycota</taxon>
        <taxon>Ustilaginomycotina</taxon>
        <taxon>Malasseziomycetes</taxon>
        <taxon>Malasseziales</taxon>
        <taxon>Malasseziaceae</taxon>
        <taxon>Malassezia</taxon>
    </lineage>
</organism>
<sequence length="1806" mass="199375">MGSPATRLDRLVSLLDIGSNQSIRSTAAVQLGQIAALRIRGAGTTNDAPTKAEDEHEEYGAPNSSAPAYRGVLGEWDGIISLLTRVVPLLLSKSWETRNAAGQAIYQICHAAGVWDPDGTDTAPGAVEETPCDGLHFADFNLAQTLAAGTKLLASAGKEYDVPELLSKERLQHAKKNLLGKLGLGFGAEDVDVGVDMDVELQMAAPKEEAKAEPEFEPEPEPEPEGRALSARERNQLKRRRKNEAKQGTPRTASNPVLKNVQPGKRHKSDPDAPETPASSGDTASLQAKPGEWPFRALTELLSVELFSPTWESRHGAALGLREIFRTQGSGGGKKMGESLDTNTNLHHAWAEDLAVRLLCVFALDRLGDFVFDQVVAPVRETASQTLAQLLPHISEDLVHATHNVLLEMIRQDSVREANLVGNGQRNGYIWEVRHAGLLGLKYEVAVRFDLLRNDAEKHSVADGMVADVVDVVMLGLRDDDDDIVEQHLDLVLRLLEQLWACISDMKDDLSSSTGGVMDLLSSLYSYPQVLALAQRGAGAVQLTALIPKLFVFFRHTITSVRLAVLHAINAFLQADAFDHSWLDDRLVRLLFQNMIVEERAPIRETTWEVWEQVLKILSVDPAHFANVVLLHIPTLFKIVMMPIGAPIDYALFYVPARTGAGARIEHDIDKGILSQDLTLVGVDTVIRGRLGAATALGEVLAKLQNAEEGACALLHTYLGSQSALQKCLSAVVVQRWAELEANPPQFLEEHARMKELHGMLLTLLDASTPLTYSEMAVMVQRMQHDCQTLLNMFVRDGKLARDKVPAVPALSIDAIQTFCASTYPTLEASLGAKSREKALPHLQEQRTKILRAVQRYQTTKETQDILVFSAVATAVIAWQVLPAKLNPVIRSVMNSVKYEENKDLQARSAAAIADFIALCGRSAIKVNPSGKIVKNLCAFVCQDTSNTPVYSTAKTAGDRIYTLATLQPPTKAKGKLSEVEEDASLELGKLIRRGANMALMNTCTKFGASLWQVVPALWACSAKPLFDTFSDTHTAAQIPGCDDLGQAVLDACSVLEAIVPHVDCALYPDLIPLLSILVLVITSPVAVIRAAGARCFAALSRSVMEPSMHTLVEEIVPMLGDASSLVHRQGAIEAISQTVRGLDDRLLPYVIFLVVPVLGRMSDSDQDVRLLATNTFAELVKLVPLVQNLPDPPGFPARLLERRQAEQEFLSQLLDGSKVKPYEVPVEMKAELRKYQLDGVSWMAFLAKYQLHGILCDDMGLGKTLQSITLLSSKHYERDQRWQATHAPDATPTPSLIVCPPTLIGHWVHEIRQYSPNLKPLMYAGYPAERARLQTQISRYDAVIMSYDVVRNDVEALSAFSWFYCILDEGHVISSPKTKTTRAVKRISALHRMILSGTPIQNNVLELWSLFDFLMPGFLGTEYVFHERFAKPVLACRNGKPSAAEQEAATFALEALHKQIVPFLLRRLKEDVLDDLPPKIIQDVECDLGEMQKRLYDDFVRSKAREHVEDALEEEKQDSAPGRQHVFQTLQYLRKLANHPCLVLDKQDSVQAKMLVQINDTRGTLAGLAHAPKLQALRQLLLDCGIGTERETLSLSASDAGVAQHRVLIFCQMRQMLDVIENDLFKNLMKSVSYLRLDGSVSTEKRHGIVQRFNADPSIDALLLTTSVGGLGLTLTGADTVIFVEHDWNPMRDLQAMDRAHRLGQKKVVNVYRLITRNTLESKIMGLQQFKMNVANSVVTQQNKGMELMDTDQILDLFDTQPEAHDDRPGKVKGISQKALLASLENMPDVEEEEYASMTTWTPDV</sequence>
<dbReference type="GO" id="GO:0005634">
    <property type="term" value="C:nucleus"/>
    <property type="evidence" value="ECO:0007669"/>
    <property type="project" value="UniProtKB-SubCell"/>
</dbReference>
<dbReference type="EMBL" id="KZ454990">
    <property type="protein sequence ID" value="PKI84186.1"/>
    <property type="molecule type" value="Genomic_DNA"/>
</dbReference>
<dbReference type="GO" id="GO:0016887">
    <property type="term" value="F:ATP hydrolysis activity"/>
    <property type="evidence" value="ECO:0007669"/>
    <property type="project" value="InterPro"/>
</dbReference>
<evidence type="ECO:0000256" key="3">
    <source>
        <dbReference type="ARBA" id="ARBA00022741"/>
    </source>
</evidence>
<dbReference type="SMART" id="SM00487">
    <property type="entry name" value="DEXDc"/>
    <property type="match status" value="1"/>
</dbReference>
<evidence type="ECO:0000259" key="11">
    <source>
        <dbReference type="PROSITE" id="PS51194"/>
    </source>
</evidence>
<dbReference type="GO" id="GO:0005524">
    <property type="term" value="F:ATP binding"/>
    <property type="evidence" value="ECO:0007669"/>
    <property type="project" value="UniProtKB-KW"/>
</dbReference>
<feature type="domain" description="Helicase C-terminal" evidence="11">
    <location>
        <begin position="1597"/>
        <end position="1747"/>
    </location>
</feature>
<dbReference type="GO" id="GO:0017025">
    <property type="term" value="F:TBP-class protein binding"/>
    <property type="evidence" value="ECO:0007669"/>
    <property type="project" value="InterPro"/>
</dbReference>
<accession>A0A2N1JCB3</accession>
<evidence type="ECO:0000256" key="1">
    <source>
        <dbReference type="ARBA" id="ARBA00004123"/>
    </source>
</evidence>
<evidence type="ECO:0000256" key="7">
    <source>
        <dbReference type="ARBA" id="ARBA00023125"/>
    </source>
</evidence>
<dbReference type="Pfam" id="PF00271">
    <property type="entry name" value="Helicase_C"/>
    <property type="match status" value="1"/>
</dbReference>
<dbReference type="CDD" id="cd18793">
    <property type="entry name" value="SF2_C_SNF"/>
    <property type="match status" value="1"/>
</dbReference>
<evidence type="ECO:0000259" key="10">
    <source>
        <dbReference type="PROSITE" id="PS51192"/>
    </source>
</evidence>
<feature type="region of interest" description="Disordered" evidence="9">
    <location>
        <begin position="205"/>
        <end position="288"/>
    </location>
</feature>
<dbReference type="PANTHER" id="PTHR36498:SF1">
    <property type="entry name" value="TATA-BINDING PROTEIN-ASSOCIATED FACTOR 172"/>
    <property type="match status" value="1"/>
</dbReference>
<dbReference type="GO" id="GO:0003677">
    <property type="term" value="F:DNA binding"/>
    <property type="evidence" value="ECO:0007669"/>
    <property type="project" value="UniProtKB-KW"/>
</dbReference>
<evidence type="ECO:0000313" key="13">
    <source>
        <dbReference type="Proteomes" id="UP000232875"/>
    </source>
</evidence>
<protein>
    <submittedName>
        <fullName evidence="12">Mot1p</fullName>
    </submittedName>
</protein>
<evidence type="ECO:0000256" key="5">
    <source>
        <dbReference type="ARBA" id="ARBA00022806"/>
    </source>
</evidence>
<feature type="compositionally biased region" description="Polar residues" evidence="9">
    <location>
        <begin position="277"/>
        <end position="286"/>
    </location>
</feature>
<dbReference type="Pfam" id="PF00176">
    <property type="entry name" value="SNF2-rel_dom"/>
    <property type="match status" value="1"/>
</dbReference>
<keyword evidence="3" id="KW-0547">Nucleotide-binding</keyword>
<dbReference type="SUPFAM" id="SSF48371">
    <property type="entry name" value="ARM repeat"/>
    <property type="match status" value="1"/>
</dbReference>
<dbReference type="PANTHER" id="PTHR36498">
    <property type="entry name" value="TATA-BINDING PROTEIN-ASSOCIATED FACTOR 172"/>
    <property type="match status" value="1"/>
</dbReference>
<dbReference type="GO" id="GO:0004386">
    <property type="term" value="F:helicase activity"/>
    <property type="evidence" value="ECO:0007669"/>
    <property type="project" value="UniProtKB-KW"/>
</dbReference>
<dbReference type="InterPro" id="IPR022707">
    <property type="entry name" value="Mot1_central_dom"/>
</dbReference>
<evidence type="ECO:0000256" key="2">
    <source>
        <dbReference type="ARBA" id="ARBA00022737"/>
    </source>
</evidence>
<dbReference type="SUPFAM" id="SSF52540">
    <property type="entry name" value="P-loop containing nucleoside triphosphate hydrolases"/>
    <property type="match status" value="2"/>
</dbReference>
<proteinExistence type="predicted"/>
<evidence type="ECO:0000256" key="6">
    <source>
        <dbReference type="ARBA" id="ARBA00022840"/>
    </source>
</evidence>
<dbReference type="InterPro" id="IPR001650">
    <property type="entry name" value="Helicase_C-like"/>
</dbReference>